<dbReference type="AlphaFoldDB" id="A0A345P8T2"/>
<accession>A0A345P8T2</accession>
<name>A0A345P8T2_9GAMM</name>
<dbReference type="Proteomes" id="UP000253940">
    <property type="component" value="Chromosome"/>
</dbReference>
<dbReference type="OrthoDB" id="797474at2"/>
<reference evidence="1 2" key="1">
    <citation type="submission" date="2018-07" db="EMBL/GenBank/DDBJ databases">
        <title>Genome sequencing of Moraxellaceae gen. HYN0046.</title>
        <authorList>
            <person name="Kim M."/>
            <person name="Yi H."/>
        </authorList>
    </citation>
    <scope>NUCLEOTIDE SEQUENCE [LARGE SCALE GENOMIC DNA]</scope>
    <source>
        <strain evidence="1 2">HYN0046</strain>
    </source>
</reference>
<gene>
    <name evidence="1" type="ORF">HYN46_13140</name>
</gene>
<protein>
    <submittedName>
        <fullName evidence="1">Uncharacterized protein</fullName>
    </submittedName>
</protein>
<dbReference type="RefSeq" id="WP_114899799.1">
    <property type="nucleotide sequence ID" value="NZ_CP031222.1"/>
</dbReference>
<evidence type="ECO:0000313" key="2">
    <source>
        <dbReference type="Proteomes" id="UP000253940"/>
    </source>
</evidence>
<proteinExistence type="predicted"/>
<dbReference type="EMBL" id="CP031222">
    <property type="protein sequence ID" value="AXI03691.1"/>
    <property type="molecule type" value="Genomic_DNA"/>
</dbReference>
<sequence length="149" mass="17129">MNYILEKTNQVPYFTNMRITLDALGILAAEYDWYVSDIEMNHFTADFNQDDKWILGEDLQHFLANHDVQFIWAVFSALPKGFRPIVKDSPHADGNSSYWGRELIQPQLAEAEFEIVCWDSSATILIGVPDEAIIKFSRLYPDVKPLQSS</sequence>
<organism evidence="1 2">
    <name type="scientific">Aquirhabdus parva</name>
    <dbReference type="NCBI Taxonomy" id="2283318"/>
    <lineage>
        <taxon>Bacteria</taxon>
        <taxon>Pseudomonadati</taxon>
        <taxon>Pseudomonadota</taxon>
        <taxon>Gammaproteobacteria</taxon>
        <taxon>Moraxellales</taxon>
        <taxon>Moraxellaceae</taxon>
        <taxon>Aquirhabdus</taxon>
    </lineage>
</organism>
<keyword evidence="2" id="KW-1185">Reference proteome</keyword>
<evidence type="ECO:0000313" key="1">
    <source>
        <dbReference type="EMBL" id="AXI03691.1"/>
    </source>
</evidence>
<dbReference type="KEGG" id="mbah:HYN46_13140"/>